<keyword evidence="4" id="KW-1185">Reference proteome</keyword>
<proteinExistence type="predicted"/>
<feature type="non-terminal residue" evidence="3">
    <location>
        <position position="1"/>
    </location>
</feature>
<reference evidence="3 4" key="1">
    <citation type="journal article" date="2020" name="Phytopathology">
        <title>Genome Sequence Resources of Colletotrichum truncatum, C. plurivorum, C. musicola, and C. sojae: Four Species Pathogenic to Soybean (Glycine max).</title>
        <authorList>
            <person name="Rogerio F."/>
            <person name="Boufleur T.R."/>
            <person name="Ciampi-Guillardi M."/>
            <person name="Sukno S.A."/>
            <person name="Thon M.R."/>
            <person name="Massola Junior N.S."/>
            <person name="Baroncelli R."/>
        </authorList>
    </citation>
    <scope>NUCLEOTIDE SEQUENCE [LARGE SCALE GENOMIC DNA]</scope>
    <source>
        <strain evidence="3 4">LFN0009</strain>
    </source>
</reference>
<dbReference type="InterPro" id="IPR001680">
    <property type="entry name" value="WD40_rpt"/>
</dbReference>
<dbReference type="SMART" id="SM00320">
    <property type="entry name" value="WD40"/>
    <property type="match status" value="5"/>
</dbReference>
<dbReference type="Proteomes" id="UP000652219">
    <property type="component" value="Unassembled WGS sequence"/>
</dbReference>
<feature type="domain" description="Prion-inhibition and propagation HeLo" evidence="2">
    <location>
        <begin position="1"/>
        <end position="136"/>
    </location>
</feature>
<dbReference type="PROSITE" id="PS50082">
    <property type="entry name" value="WD_REPEATS_2"/>
    <property type="match status" value="1"/>
</dbReference>
<dbReference type="PANTHER" id="PTHR19879">
    <property type="entry name" value="TRANSCRIPTION INITIATION FACTOR TFIID"/>
    <property type="match status" value="1"/>
</dbReference>
<comment type="caution">
    <text evidence="3">The sequence shown here is derived from an EMBL/GenBank/DDBJ whole genome shotgun (WGS) entry which is preliminary data.</text>
</comment>
<dbReference type="InterPro" id="IPR038305">
    <property type="entry name" value="HeLo_sf"/>
</dbReference>
<dbReference type="Gene3D" id="2.130.10.10">
    <property type="entry name" value="YVTN repeat-like/Quinoprotein amine dehydrogenase"/>
    <property type="match status" value="3"/>
</dbReference>
<dbReference type="AlphaFoldDB" id="A0A8H6IRC2"/>
<dbReference type="PANTHER" id="PTHR19879:SF9">
    <property type="entry name" value="TRANSCRIPTION INITIATION FACTOR TFIID SUBUNIT 5"/>
    <property type="match status" value="1"/>
</dbReference>
<evidence type="ECO:0000259" key="2">
    <source>
        <dbReference type="Pfam" id="PF14479"/>
    </source>
</evidence>
<dbReference type="Pfam" id="PF00400">
    <property type="entry name" value="WD40"/>
    <property type="match status" value="2"/>
</dbReference>
<sequence length="1058" mass="118809">YIQLGRRFEQDREACRLRLGVSQVRLSRWGQAVQINDNPCFVQLLRLDDKEAQLAKSILEQIATLFESARRKSRQYEQAAGKDGLLDFDDKATSHTNRSLHEKLTQRFRTGGKHASLAKRTSWALYDGRNLERLLDLDQCQQFVSAAVERFIDHKVDILRRSKVYPEDIANLVRKHWTSNANNTFLWVALVCKRLEQVQRWDVRRELGAFPAGLDTLYRRMFDHVATPEHGLYRKILALMTVVYRPIKLEELRSLLDDWYDIETSDLPEIIQHCGFFLTLQEGTVSFVHYSAKEFLLASANDQLFPLGLDKQHQSIVSRRLEAMSSYLKRNIYDVRSLDAAVGKLEVPNPDSVAAVLYSTIYWIDHLQESHHSIEGDAKVCLFIYTHFLHWLEALALQQKFAVAFEGIRKMLLMCEKSQESRHERETFAKDALRFASKFGSTIEDFPLQAYASSLLFAPTSSDVRRRLWNQRDCRGAEFDGIDSTWGPDLLVLDLDPELVTAVAFSDDGQILVSASSSNHWSIQLWDARTGRKPRPPISVDANVLDRIIHSPWAITLSPNSSMVALASETGATTVYSVETGKSLRCFPTNNGRNPFFLEPRIQVVFSSDGRTVASLSSNGTASFWYWETGTFLGTFQSIIAISPQGDKLVQQDVDKIVLRRSDREDEQPSSPVVPGLTLIDETEMRWRSTPSVLFTHGSDVIMIADSDKITVCDTKSGTRQIRLIPDSAGLDSYRRLAVSPDAMVIALMPSIHSSRSMAPHTIQLWSSTSHTLQRTLRGNYTSVFVPTRTATSLAFSPDGTMLASSWGGGIVQLWDLTTDLVDPVAEEADMSLETLTLSPDGSTLARTSGHTTQVFNFTTNEHWETTEAYRDTITADEDDFVRQTVFSPNGDLLACVQASMIQLWRVTTGRLQRTSPEDKRVSFQNLSLHNEMMAIMTHDKLCTPDTRTSDIRPGLQVQLWHITSESLVQMSEFGERDEPTSAFSPTGNMLALASATGFQLLSTVDGAVLHTSRGTGGRSNVLSFSSDERTMAAACPMSKLCGDALGHRKGHAPADWP</sequence>
<name>A0A8H6IRC2_9PEZI</name>
<protein>
    <submittedName>
        <fullName evidence="3">Vegetative incompatibility protein HET-E-1-like protein 15</fullName>
    </submittedName>
</protein>
<evidence type="ECO:0000313" key="3">
    <source>
        <dbReference type="EMBL" id="KAF6793420.1"/>
    </source>
</evidence>
<evidence type="ECO:0000313" key="4">
    <source>
        <dbReference type="Proteomes" id="UP000652219"/>
    </source>
</evidence>
<dbReference type="EMBL" id="WIGN01000431">
    <property type="protein sequence ID" value="KAF6793420.1"/>
    <property type="molecule type" value="Genomic_DNA"/>
</dbReference>
<dbReference type="Gene3D" id="1.20.120.1020">
    <property type="entry name" value="Prion-inhibition and propagation, HeLo domain"/>
    <property type="match status" value="1"/>
</dbReference>
<dbReference type="InterPro" id="IPR029498">
    <property type="entry name" value="HeLo_dom"/>
</dbReference>
<feature type="repeat" description="WD" evidence="1">
    <location>
        <begin position="792"/>
        <end position="819"/>
    </location>
</feature>
<accession>A0A8H6IRC2</accession>
<dbReference type="Pfam" id="PF14479">
    <property type="entry name" value="HeLo"/>
    <property type="match status" value="1"/>
</dbReference>
<dbReference type="InterPro" id="IPR015943">
    <property type="entry name" value="WD40/YVTN_repeat-like_dom_sf"/>
</dbReference>
<keyword evidence="1" id="KW-0853">WD repeat</keyword>
<organism evidence="3 4">
    <name type="scientific">Colletotrichum sojae</name>
    <dbReference type="NCBI Taxonomy" id="2175907"/>
    <lineage>
        <taxon>Eukaryota</taxon>
        <taxon>Fungi</taxon>
        <taxon>Dikarya</taxon>
        <taxon>Ascomycota</taxon>
        <taxon>Pezizomycotina</taxon>
        <taxon>Sordariomycetes</taxon>
        <taxon>Hypocreomycetidae</taxon>
        <taxon>Glomerellales</taxon>
        <taxon>Glomerellaceae</taxon>
        <taxon>Colletotrichum</taxon>
        <taxon>Colletotrichum orchidearum species complex</taxon>
    </lineage>
</organism>
<evidence type="ECO:0000256" key="1">
    <source>
        <dbReference type="PROSITE-ProRule" id="PRU00221"/>
    </source>
</evidence>
<gene>
    <name evidence="3" type="ORF">CSOJ01_13915</name>
</gene>
<dbReference type="SUPFAM" id="SSF82171">
    <property type="entry name" value="DPP6 N-terminal domain-like"/>
    <property type="match status" value="2"/>
</dbReference>